<dbReference type="Gene3D" id="1.10.10.10">
    <property type="entry name" value="Winged helix-like DNA-binding domain superfamily/Winged helix DNA-binding domain"/>
    <property type="match status" value="1"/>
</dbReference>
<dbReference type="GO" id="GO:0070210">
    <property type="term" value="C:Rpd3L-Expanded complex"/>
    <property type="evidence" value="ECO:0007669"/>
    <property type="project" value="TreeGrafter"/>
</dbReference>
<keyword evidence="4" id="KW-1185">Reference proteome</keyword>
<dbReference type="OMA" id="INDCNTT"/>
<protein>
    <recommendedName>
        <fullName evidence="2">SWIRM domain-containing protein</fullName>
    </recommendedName>
</protein>
<dbReference type="PROSITE" id="PS50934">
    <property type="entry name" value="SWIRM"/>
    <property type="match status" value="1"/>
</dbReference>
<dbReference type="OrthoDB" id="5598695at2759"/>
<dbReference type="InterPro" id="IPR009057">
    <property type="entry name" value="Homeodomain-like_sf"/>
</dbReference>
<dbReference type="Proteomes" id="UP000000689">
    <property type="component" value="Chromosome 8"/>
</dbReference>
<dbReference type="FunFam" id="1.10.10.10:FF:000087">
    <property type="entry name" value="Transcriptional adapter 2"/>
    <property type="match status" value="1"/>
</dbReference>
<proteinExistence type="predicted"/>
<feature type="compositionally biased region" description="Basic residues" evidence="1">
    <location>
        <begin position="183"/>
        <end position="192"/>
    </location>
</feature>
<name>G0WET4_NAUDC</name>
<dbReference type="Pfam" id="PF04433">
    <property type="entry name" value="SWIRM"/>
    <property type="match status" value="1"/>
</dbReference>
<dbReference type="EMBL" id="HE580274">
    <property type="protein sequence ID" value="CCD26295.1"/>
    <property type="molecule type" value="Genomic_DNA"/>
</dbReference>
<dbReference type="GO" id="GO:0003682">
    <property type="term" value="F:chromatin binding"/>
    <property type="evidence" value="ECO:0007669"/>
    <property type="project" value="TreeGrafter"/>
</dbReference>
<dbReference type="AlphaFoldDB" id="G0WET4"/>
<dbReference type="GO" id="GO:0003713">
    <property type="term" value="F:transcription coactivator activity"/>
    <property type="evidence" value="ECO:0007669"/>
    <property type="project" value="TreeGrafter"/>
</dbReference>
<feature type="domain" description="SWIRM" evidence="2">
    <location>
        <begin position="292"/>
        <end position="390"/>
    </location>
</feature>
<evidence type="ECO:0000313" key="4">
    <source>
        <dbReference type="Proteomes" id="UP000000689"/>
    </source>
</evidence>
<evidence type="ECO:0000259" key="2">
    <source>
        <dbReference type="PROSITE" id="PS50934"/>
    </source>
</evidence>
<dbReference type="GeneID" id="11495826"/>
<dbReference type="InterPro" id="IPR036388">
    <property type="entry name" value="WH-like_DNA-bd_sf"/>
</dbReference>
<sequence length="390" mass="45297">MIFNSPQTHYTQLYQNDKQQPKNIGHKNILTEEIPKNYDNKHEEISASTIDSILDEQIIPSPPLSPTLNSKTNIDSNPYYNLEYDSMENEIKRLDDDIDVFYLTPSWLEGMSMDEHNKAMIDFLSQYKVFHHLRNIGKSGYNFKAKRNSTANFPNRRHHKTSVTFSPSSSSSSTEPISSSYNLRHKRNKKGKATNEELDDLPLITHTPRRNIMAKRKRTSKTAPSHHHSNVKFKRNPFRYHSTPAGTSNQQHLASFEIISKVPQYIPNESWKLIPNYCPSTSEIPQTNINCLKIEWKGSPMDLSNDPLKEQLHPAELKLAEILRLPCDLYLDSKRRLFLEKFYRFKNGLPFRRTDAQKACKIDVNKASRLYAAFEKIGWFNDSQFGKFIT</sequence>
<feature type="compositionally biased region" description="Low complexity" evidence="1">
    <location>
        <begin position="162"/>
        <end position="180"/>
    </location>
</feature>
<gene>
    <name evidence="3" type="primary">NDAI0H01210</name>
    <name evidence="3" type="ordered locus">NDAI_0H01210</name>
</gene>
<dbReference type="RefSeq" id="XP_003671538.1">
    <property type="nucleotide sequence ID" value="XM_003671490.1"/>
</dbReference>
<accession>G0WET4</accession>
<dbReference type="GO" id="GO:0006357">
    <property type="term" value="P:regulation of transcription by RNA polymerase II"/>
    <property type="evidence" value="ECO:0007669"/>
    <property type="project" value="TreeGrafter"/>
</dbReference>
<organism evidence="3 4">
    <name type="scientific">Naumovozyma dairenensis (strain ATCC 10597 / BCRC 20456 / CBS 421 / NBRC 0211 / NRRL Y-12639)</name>
    <name type="common">Saccharomyces dairenensis</name>
    <dbReference type="NCBI Taxonomy" id="1071378"/>
    <lineage>
        <taxon>Eukaryota</taxon>
        <taxon>Fungi</taxon>
        <taxon>Dikarya</taxon>
        <taxon>Ascomycota</taxon>
        <taxon>Saccharomycotina</taxon>
        <taxon>Saccharomycetes</taxon>
        <taxon>Saccharomycetales</taxon>
        <taxon>Saccharomycetaceae</taxon>
        <taxon>Naumovozyma</taxon>
    </lineage>
</organism>
<dbReference type="eggNOG" id="ENOG502R6VN">
    <property type="taxonomic scope" value="Eukaryota"/>
</dbReference>
<dbReference type="InterPro" id="IPR007526">
    <property type="entry name" value="SWIRM"/>
</dbReference>
<evidence type="ECO:0000313" key="3">
    <source>
        <dbReference type="EMBL" id="CCD26295.1"/>
    </source>
</evidence>
<dbReference type="KEGG" id="ndi:NDAI_0H01210"/>
<dbReference type="PANTHER" id="PTHR12374">
    <property type="entry name" value="TRANSCRIPTIONAL ADAPTOR 2 ADA2 -RELATED"/>
    <property type="match status" value="1"/>
</dbReference>
<dbReference type="HOGENOM" id="CLU_042442_0_0_1"/>
<dbReference type="SUPFAM" id="SSF46689">
    <property type="entry name" value="Homeodomain-like"/>
    <property type="match status" value="1"/>
</dbReference>
<evidence type="ECO:0000256" key="1">
    <source>
        <dbReference type="SAM" id="MobiDB-lite"/>
    </source>
</evidence>
<reference evidence="3 4" key="1">
    <citation type="journal article" date="2011" name="Proc. Natl. Acad. Sci. U.S.A.">
        <title>Evolutionary erosion of yeast sex chromosomes by mating-type switching accidents.</title>
        <authorList>
            <person name="Gordon J.L."/>
            <person name="Armisen D."/>
            <person name="Proux-Wera E."/>
            <person name="Oheigeartaigh S.S."/>
            <person name="Byrne K.P."/>
            <person name="Wolfe K.H."/>
        </authorList>
    </citation>
    <scope>NUCLEOTIDE SEQUENCE [LARGE SCALE GENOMIC DNA]</scope>
    <source>
        <strain evidence="4">ATCC 10597 / BCRC 20456 / CBS 421 / NBRC 0211 / NRRL Y-12639</strain>
    </source>
</reference>
<dbReference type="GO" id="GO:0006338">
    <property type="term" value="P:chromatin remodeling"/>
    <property type="evidence" value="ECO:0007669"/>
    <property type="project" value="TreeGrafter"/>
</dbReference>
<feature type="region of interest" description="Disordered" evidence="1">
    <location>
        <begin position="147"/>
        <end position="196"/>
    </location>
</feature>
<dbReference type="STRING" id="1071378.G0WET4"/>
<dbReference type="PANTHER" id="PTHR12374:SF21">
    <property type="entry name" value="SWIRM DOMAIN-CONTAINING PROTEIN FUN19-RELATED"/>
    <property type="match status" value="1"/>
</dbReference>